<evidence type="ECO:0000313" key="2">
    <source>
        <dbReference type="EMBL" id="KJH48104.1"/>
    </source>
</evidence>
<reference evidence="3" key="2">
    <citation type="journal article" date="2016" name="Sci. Rep.">
        <title>Dictyocaulus viviparus genome, variome and transcriptome elucidate lungworm biology and support future intervention.</title>
        <authorList>
            <person name="McNulty S.N."/>
            <person name="Strube C."/>
            <person name="Rosa B.A."/>
            <person name="Martin J.C."/>
            <person name="Tyagi R."/>
            <person name="Choi Y.J."/>
            <person name="Wang Q."/>
            <person name="Hallsworth Pepin K."/>
            <person name="Zhang X."/>
            <person name="Ozersky P."/>
            <person name="Wilson R.K."/>
            <person name="Sternberg P.W."/>
            <person name="Gasser R.B."/>
            <person name="Mitreva M."/>
        </authorList>
    </citation>
    <scope>NUCLEOTIDE SEQUENCE [LARGE SCALE GENOMIC DNA]</scope>
    <source>
        <strain evidence="3">HannoverDv2000</strain>
    </source>
</reference>
<keyword evidence="3" id="KW-1185">Reference proteome</keyword>
<dbReference type="EMBL" id="KN716280">
    <property type="protein sequence ID" value="KJH48104.1"/>
    <property type="molecule type" value="Genomic_DNA"/>
</dbReference>
<feature type="compositionally biased region" description="Polar residues" evidence="1">
    <location>
        <begin position="121"/>
        <end position="136"/>
    </location>
</feature>
<dbReference type="Proteomes" id="UP000053766">
    <property type="component" value="Unassembled WGS sequence"/>
</dbReference>
<feature type="compositionally biased region" description="Basic and acidic residues" evidence="1">
    <location>
        <begin position="28"/>
        <end position="39"/>
    </location>
</feature>
<evidence type="ECO:0000313" key="3">
    <source>
        <dbReference type="Proteomes" id="UP000053766"/>
    </source>
</evidence>
<dbReference type="AlphaFoldDB" id="A0A0D8XWE6"/>
<feature type="region of interest" description="Disordered" evidence="1">
    <location>
        <begin position="19"/>
        <end position="167"/>
    </location>
</feature>
<feature type="compositionally biased region" description="Low complexity" evidence="1">
    <location>
        <begin position="40"/>
        <end position="51"/>
    </location>
</feature>
<reference evidence="2 3" key="1">
    <citation type="submission" date="2013-11" db="EMBL/GenBank/DDBJ databases">
        <title>Draft genome of the bovine lungworm Dictyocaulus viviparus.</title>
        <authorList>
            <person name="Mitreva M."/>
        </authorList>
    </citation>
    <scope>NUCLEOTIDE SEQUENCE [LARGE SCALE GENOMIC DNA]</scope>
    <source>
        <strain evidence="2 3">HannoverDv2000</strain>
    </source>
</reference>
<evidence type="ECO:0000256" key="1">
    <source>
        <dbReference type="SAM" id="MobiDB-lite"/>
    </source>
</evidence>
<gene>
    <name evidence="2" type="ORF">DICVIV_05810</name>
</gene>
<dbReference type="OrthoDB" id="10457445at2759"/>
<name>A0A0D8XWE6_DICVI</name>
<organism evidence="2 3">
    <name type="scientific">Dictyocaulus viviparus</name>
    <name type="common">Bovine lungworm</name>
    <dbReference type="NCBI Taxonomy" id="29172"/>
    <lineage>
        <taxon>Eukaryota</taxon>
        <taxon>Metazoa</taxon>
        <taxon>Ecdysozoa</taxon>
        <taxon>Nematoda</taxon>
        <taxon>Chromadorea</taxon>
        <taxon>Rhabditida</taxon>
        <taxon>Rhabditina</taxon>
        <taxon>Rhabditomorpha</taxon>
        <taxon>Strongyloidea</taxon>
        <taxon>Metastrongylidae</taxon>
        <taxon>Dictyocaulus</taxon>
    </lineage>
</organism>
<feature type="compositionally biased region" description="Polar residues" evidence="1">
    <location>
        <begin position="151"/>
        <end position="166"/>
    </location>
</feature>
<sequence>MLVERGVCTRSPTDTIHTQCSNSLSTDRIYDRPTSDASRKTTSYSSYSTPKSHYDTSSDEYYTGKVSVRKMSSSNSNPYEKIPAMNSFHSTNSSRERVRPWDNHTSSSCSTCPTGSEGSWSEHSSTVSDSTLQNRRLISPKPEPPPRWKPYQTNSTFSQSNPNLGTSHAIKHYSSAVPLQTVSRNELSTPQRSLVNLFNPQTHAKAHNTAVSRKSVIETAM</sequence>
<protein>
    <submittedName>
        <fullName evidence="2">Uncharacterized protein</fullName>
    </submittedName>
</protein>
<proteinExistence type="predicted"/>
<dbReference type="STRING" id="29172.A0A0D8XWE6"/>
<feature type="compositionally biased region" description="Low complexity" evidence="1">
    <location>
        <begin position="105"/>
        <end position="119"/>
    </location>
</feature>
<accession>A0A0D8XWE6</accession>